<sequence>MRLFIGLELPSALAHALGELRGSLPDVAWYPPESYHLTLHFVGDVTHGHFLEEMHHALSAIRAAPPSLILTVPGLFEPATRQGPDTLWMGCAPDPALVHLQNRIRATMTRLPSPFGRAGSGQSGAARPIRRFVPHISLGQMRHPDPMRRQRWLVTPPPACDAQSIGHFTLFRSLRHGDMPFYELLEHYPLHP</sequence>
<evidence type="ECO:0000313" key="3">
    <source>
        <dbReference type="EMBL" id="AXY21229.1"/>
    </source>
</evidence>
<comment type="function">
    <text evidence="2">Hydrolyzes RNA 2',3'-cyclic phosphodiester to an RNA 2'-phosphomonoester.</text>
</comment>
<dbReference type="Proteomes" id="UP000264120">
    <property type="component" value="Chromosome"/>
</dbReference>
<dbReference type="InterPro" id="IPR009097">
    <property type="entry name" value="Cyclic_Pdiesterase"/>
</dbReference>
<comment type="caution">
    <text evidence="2">Lacks conserved residue(s) required for the propagation of feature annotation.</text>
</comment>
<feature type="short sequence motif" description="HXTX 1" evidence="2">
    <location>
        <begin position="36"/>
        <end position="39"/>
    </location>
</feature>
<keyword evidence="1 2" id="KW-0378">Hydrolase</keyword>
<accession>A0A347W8N6</accession>
<comment type="catalytic activity">
    <reaction evidence="2">
        <text>a 3'-end 2',3'-cyclophospho-ribonucleotide-RNA + H2O = a 3'-end 2'-phospho-ribonucleotide-RNA + H(+)</text>
        <dbReference type="Rhea" id="RHEA:11828"/>
        <dbReference type="Rhea" id="RHEA-COMP:10464"/>
        <dbReference type="Rhea" id="RHEA-COMP:17353"/>
        <dbReference type="ChEBI" id="CHEBI:15377"/>
        <dbReference type="ChEBI" id="CHEBI:15378"/>
        <dbReference type="ChEBI" id="CHEBI:83064"/>
        <dbReference type="ChEBI" id="CHEBI:173113"/>
        <dbReference type="EC" id="3.1.4.58"/>
    </reaction>
</comment>
<reference evidence="3 4" key="1">
    <citation type="submission" date="2017-08" db="EMBL/GenBank/DDBJ databases">
        <title>Complete genome sequence of Gluconacetobacter saccharivorans CV1 isolated from Fermented Vinegar.</title>
        <authorList>
            <person name="Kim S.-Y."/>
        </authorList>
    </citation>
    <scope>NUCLEOTIDE SEQUENCE [LARGE SCALE GENOMIC DNA]</scope>
    <source>
        <strain evidence="3 4">CV1</strain>
    </source>
</reference>
<feature type="active site" description="Proton acceptor" evidence="2">
    <location>
        <position position="135"/>
    </location>
</feature>
<dbReference type="GO" id="GO:0004113">
    <property type="term" value="F:2',3'-cyclic-nucleotide 3'-phosphodiesterase activity"/>
    <property type="evidence" value="ECO:0007669"/>
    <property type="project" value="InterPro"/>
</dbReference>
<dbReference type="InterPro" id="IPR004175">
    <property type="entry name" value="RNA_CPDase"/>
</dbReference>
<proteinExistence type="inferred from homology"/>
<evidence type="ECO:0000313" key="4">
    <source>
        <dbReference type="Proteomes" id="UP000264120"/>
    </source>
</evidence>
<dbReference type="RefSeq" id="WP_118962407.1">
    <property type="nucleotide sequence ID" value="NZ_CP023036.1"/>
</dbReference>
<organism evidence="3 4">
    <name type="scientific">Komagataeibacter saccharivorans</name>
    <dbReference type="NCBI Taxonomy" id="265959"/>
    <lineage>
        <taxon>Bacteria</taxon>
        <taxon>Pseudomonadati</taxon>
        <taxon>Pseudomonadota</taxon>
        <taxon>Alphaproteobacteria</taxon>
        <taxon>Acetobacterales</taxon>
        <taxon>Acetobacteraceae</taxon>
        <taxon>Komagataeibacter</taxon>
    </lineage>
</organism>
<dbReference type="PANTHER" id="PTHR35561:SF1">
    <property type="entry name" value="RNA 2',3'-CYCLIC PHOSPHODIESTERASE"/>
    <property type="match status" value="1"/>
</dbReference>
<keyword evidence="4" id="KW-1185">Reference proteome</keyword>
<name>A0A347W8N6_9PROT</name>
<feature type="active site" description="Proton donor" evidence="2">
    <location>
        <position position="36"/>
    </location>
</feature>
<dbReference type="EC" id="3.1.4.58" evidence="2"/>
<dbReference type="OrthoDB" id="9793819at2"/>
<evidence type="ECO:0000256" key="2">
    <source>
        <dbReference type="HAMAP-Rule" id="MF_01940"/>
    </source>
</evidence>
<dbReference type="NCBIfam" id="TIGR02258">
    <property type="entry name" value="2_5_ligase"/>
    <property type="match status" value="1"/>
</dbReference>
<dbReference type="GO" id="GO:0016874">
    <property type="term" value="F:ligase activity"/>
    <property type="evidence" value="ECO:0007669"/>
    <property type="project" value="UniProtKB-KW"/>
</dbReference>
<dbReference type="GO" id="GO:0008664">
    <property type="term" value="F:RNA 2',3'-cyclic 3'-phosphodiesterase activity"/>
    <property type="evidence" value="ECO:0007669"/>
    <property type="project" value="UniProtKB-EC"/>
</dbReference>
<dbReference type="AlphaFoldDB" id="A0A347W8N6"/>
<dbReference type="HAMAP" id="MF_01940">
    <property type="entry name" value="RNA_CPDase"/>
    <property type="match status" value="1"/>
</dbReference>
<dbReference type="PANTHER" id="PTHR35561">
    <property type="entry name" value="RNA 2',3'-CYCLIC PHOSPHODIESTERASE"/>
    <property type="match status" value="1"/>
</dbReference>
<comment type="similarity">
    <text evidence="2">Belongs to the 2H phosphoesterase superfamily. ThpR family.</text>
</comment>
<keyword evidence="3" id="KW-0436">Ligase</keyword>
<dbReference type="EMBL" id="CP023036">
    <property type="protein sequence ID" value="AXY21229.1"/>
    <property type="molecule type" value="Genomic_DNA"/>
</dbReference>
<dbReference type="KEGG" id="ksc:CD178_00410"/>
<dbReference type="Pfam" id="PF13563">
    <property type="entry name" value="2_5_RNA_ligase2"/>
    <property type="match status" value="1"/>
</dbReference>
<protein>
    <recommendedName>
        <fullName evidence="2">RNA 2',3'-cyclic phosphodiesterase</fullName>
        <shortName evidence="2">RNA 2',3'-CPDase</shortName>
        <ecNumber evidence="2">3.1.4.58</ecNumber>
    </recommendedName>
</protein>
<gene>
    <name evidence="3" type="ORF">CD178_00410</name>
</gene>
<dbReference type="SUPFAM" id="SSF55144">
    <property type="entry name" value="LigT-like"/>
    <property type="match status" value="1"/>
</dbReference>
<dbReference type="Gene3D" id="3.90.1140.10">
    <property type="entry name" value="Cyclic phosphodiesterase"/>
    <property type="match status" value="1"/>
</dbReference>
<evidence type="ECO:0000256" key="1">
    <source>
        <dbReference type="ARBA" id="ARBA00022801"/>
    </source>
</evidence>